<dbReference type="InterPro" id="IPR036388">
    <property type="entry name" value="WH-like_DNA-bd_sf"/>
</dbReference>
<evidence type="ECO:0000256" key="1">
    <source>
        <dbReference type="ARBA" id="ARBA00010641"/>
    </source>
</evidence>
<evidence type="ECO:0000313" key="7">
    <source>
        <dbReference type="Proteomes" id="UP001172082"/>
    </source>
</evidence>
<dbReference type="PANTHER" id="PTHR43133">
    <property type="entry name" value="RNA POLYMERASE ECF-TYPE SIGMA FACTO"/>
    <property type="match status" value="1"/>
</dbReference>
<dbReference type="SUPFAM" id="SSF88659">
    <property type="entry name" value="Sigma3 and sigma4 domains of RNA polymerase sigma factors"/>
    <property type="match status" value="1"/>
</dbReference>
<dbReference type="Gene3D" id="1.10.1740.10">
    <property type="match status" value="1"/>
</dbReference>
<evidence type="ECO:0000259" key="5">
    <source>
        <dbReference type="Pfam" id="PF04542"/>
    </source>
</evidence>
<keyword evidence="3" id="KW-0731">Sigma factor</keyword>
<dbReference type="NCBIfam" id="TIGR02937">
    <property type="entry name" value="sigma70-ECF"/>
    <property type="match status" value="1"/>
</dbReference>
<keyword evidence="7" id="KW-1185">Reference proteome</keyword>
<protein>
    <submittedName>
        <fullName evidence="6">Sigma-70 family RNA polymerase sigma factor</fullName>
    </submittedName>
</protein>
<dbReference type="InterPro" id="IPR013324">
    <property type="entry name" value="RNA_pol_sigma_r3/r4-like"/>
</dbReference>
<feature type="domain" description="RNA polymerase sigma-70 region 2" evidence="5">
    <location>
        <begin position="30"/>
        <end position="93"/>
    </location>
</feature>
<name>A0ABT8KKW0_9BACT</name>
<dbReference type="InterPro" id="IPR013325">
    <property type="entry name" value="RNA_pol_sigma_r2"/>
</dbReference>
<dbReference type="PANTHER" id="PTHR43133:SF46">
    <property type="entry name" value="RNA POLYMERASE SIGMA-70 FACTOR ECF SUBFAMILY"/>
    <property type="match status" value="1"/>
</dbReference>
<evidence type="ECO:0000256" key="2">
    <source>
        <dbReference type="ARBA" id="ARBA00023015"/>
    </source>
</evidence>
<dbReference type="Pfam" id="PF04542">
    <property type="entry name" value="Sigma70_r2"/>
    <property type="match status" value="1"/>
</dbReference>
<organism evidence="6 7">
    <name type="scientific">Splendidivirga corallicola</name>
    <dbReference type="NCBI Taxonomy" id="3051826"/>
    <lineage>
        <taxon>Bacteria</taxon>
        <taxon>Pseudomonadati</taxon>
        <taxon>Bacteroidota</taxon>
        <taxon>Cytophagia</taxon>
        <taxon>Cytophagales</taxon>
        <taxon>Splendidivirgaceae</taxon>
        <taxon>Splendidivirga</taxon>
    </lineage>
</organism>
<evidence type="ECO:0000256" key="3">
    <source>
        <dbReference type="ARBA" id="ARBA00023082"/>
    </source>
</evidence>
<sequence>MTKPHETCYLVEAIKNENNVIIKQYYNQCFERVQKYVLKNNGSKTEAKDLYQDAWLHLFSNIKQNRYRCENKTCSYLFKLCKFRWLDDLRKRKVQRQNEQKVRLALYEQTIWTSISEDSWKKILNEIKNLSGKCYEILDLFYNKKYSMKQIAEILGYKDAHTVRSTKERCMKSLKEKIKKFLK</sequence>
<evidence type="ECO:0000313" key="6">
    <source>
        <dbReference type="EMBL" id="MDN5201356.1"/>
    </source>
</evidence>
<comment type="similarity">
    <text evidence="1">Belongs to the sigma-70 factor family. ECF subfamily.</text>
</comment>
<comment type="caution">
    <text evidence="6">The sequence shown here is derived from an EMBL/GenBank/DDBJ whole genome shotgun (WGS) entry which is preliminary data.</text>
</comment>
<dbReference type="EMBL" id="JAUJEA010000002">
    <property type="protein sequence ID" value="MDN5201356.1"/>
    <property type="molecule type" value="Genomic_DNA"/>
</dbReference>
<keyword evidence="4" id="KW-0804">Transcription</keyword>
<dbReference type="Proteomes" id="UP001172082">
    <property type="component" value="Unassembled WGS sequence"/>
</dbReference>
<dbReference type="InterPro" id="IPR039425">
    <property type="entry name" value="RNA_pol_sigma-70-like"/>
</dbReference>
<evidence type="ECO:0000256" key="4">
    <source>
        <dbReference type="ARBA" id="ARBA00023163"/>
    </source>
</evidence>
<dbReference type="Gene3D" id="1.10.10.10">
    <property type="entry name" value="Winged helix-like DNA-binding domain superfamily/Winged helix DNA-binding domain"/>
    <property type="match status" value="1"/>
</dbReference>
<dbReference type="RefSeq" id="WP_346751382.1">
    <property type="nucleotide sequence ID" value="NZ_JAUJEA010000002.1"/>
</dbReference>
<accession>A0ABT8KKW0</accession>
<dbReference type="InterPro" id="IPR007627">
    <property type="entry name" value="RNA_pol_sigma70_r2"/>
</dbReference>
<dbReference type="InterPro" id="IPR014284">
    <property type="entry name" value="RNA_pol_sigma-70_dom"/>
</dbReference>
<dbReference type="SUPFAM" id="SSF88946">
    <property type="entry name" value="Sigma2 domain of RNA polymerase sigma factors"/>
    <property type="match status" value="1"/>
</dbReference>
<proteinExistence type="inferred from homology"/>
<keyword evidence="2" id="KW-0805">Transcription regulation</keyword>
<gene>
    <name evidence="6" type="ORF">QQ008_08285</name>
</gene>
<reference evidence="6" key="1">
    <citation type="submission" date="2023-06" db="EMBL/GenBank/DDBJ databases">
        <title>Genomic of Parafulvivirga corallium.</title>
        <authorList>
            <person name="Wang G."/>
        </authorList>
    </citation>
    <scope>NUCLEOTIDE SEQUENCE</scope>
    <source>
        <strain evidence="6">BMA10</strain>
    </source>
</reference>